<keyword evidence="3" id="KW-0479">Metal-binding</keyword>
<reference evidence="7" key="1">
    <citation type="journal article" date="2015" name="PeerJ">
        <title>First genomic representation of candidate bacterial phylum KSB3 points to enhanced environmental sensing as a trigger of wastewater bulking.</title>
        <authorList>
            <person name="Sekiguchi Y."/>
            <person name="Ohashi A."/>
            <person name="Parks D.H."/>
            <person name="Yamauchi T."/>
            <person name="Tyson G.W."/>
            <person name="Hugenholtz P."/>
        </authorList>
    </citation>
    <scope>NUCLEOTIDE SEQUENCE [LARGE SCALE GENOMIC DNA]</scope>
</reference>
<dbReference type="SUPFAM" id="SSF54862">
    <property type="entry name" value="4Fe-4S ferredoxins"/>
    <property type="match status" value="1"/>
</dbReference>
<dbReference type="InterPro" id="IPR011538">
    <property type="entry name" value="Nuo51_FMN-bd"/>
</dbReference>
<dbReference type="SUPFAM" id="SSF142984">
    <property type="entry name" value="Nqo1 middle domain-like"/>
    <property type="match status" value="1"/>
</dbReference>
<dbReference type="SUPFAM" id="SSF142019">
    <property type="entry name" value="Nqo1 FMN-binding domain-like"/>
    <property type="match status" value="1"/>
</dbReference>
<dbReference type="Pfam" id="PF01512">
    <property type="entry name" value="Complex1_51K"/>
    <property type="match status" value="1"/>
</dbReference>
<protein>
    <submittedName>
        <fullName evidence="7">[Fe] hydrogenase, HymB subunit</fullName>
    </submittedName>
</protein>
<dbReference type="EMBL" id="DF820475">
    <property type="protein sequence ID" value="GAK60871.1"/>
    <property type="molecule type" value="Genomic_DNA"/>
</dbReference>
<evidence type="ECO:0000259" key="6">
    <source>
        <dbReference type="PROSITE" id="PS51379"/>
    </source>
</evidence>
<dbReference type="PANTHER" id="PTHR43578">
    <property type="entry name" value="NADH-QUINONE OXIDOREDUCTASE SUBUNIT F"/>
    <property type="match status" value="1"/>
</dbReference>
<dbReference type="Pfam" id="PF13237">
    <property type="entry name" value="Fer4_10"/>
    <property type="match status" value="1"/>
</dbReference>
<feature type="domain" description="4Fe-4S ferredoxin-type" evidence="6">
    <location>
        <begin position="583"/>
        <end position="612"/>
    </location>
</feature>
<dbReference type="STRING" id="1499967.U27_00769"/>
<dbReference type="PANTHER" id="PTHR43578:SF3">
    <property type="entry name" value="NADH-QUINONE OXIDOREDUCTASE SUBUNIT F"/>
    <property type="match status" value="1"/>
</dbReference>
<dbReference type="Pfam" id="PF10589">
    <property type="entry name" value="NADH_4Fe-4S"/>
    <property type="match status" value="1"/>
</dbReference>
<proteinExistence type="inferred from homology"/>
<evidence type="ECO:0000313" key="8">
    <source>
        <dbReference type="Proteomes" id="UP000030661"/>
    </source>
</evidence>
<dbReference type="InterPro" id="IPR019575">
    <property type="entry name" value="Nuop51_4Fe4S-bd"/>
</dbReference>
<dbReference type="CDD" id="cd02980">
    <property type="entry name" value="TRX_Fd_family"/>
    <property type="match status" value="1"/>
</dbReference>
<evidence type="ECO:0000313" key="7">
    <source>
        <dbReference type="EMBL" id="GAK60871.1"/>
    </source>
</evidence>
<dbReference type="InterPro" id="IPR017896">
    <property type="entry name" value="4Fe4S_Fe-S-bd"/>
</dbReference>
<dbReference type="SUPFAM" id="SSF52833">
    <property type="entry name" value="Thioredoxin-like"/>
    <property type="match status" value="1"/>
</dbReference>
<keyword evidence="8" id="KW-1185">Reference proteome</keyword>
<dbReference type="Gene3D" id="6.10.250.1450">
    <property type="match status" value="1"/>
</dbReference>
<evidence type="ECO:0000256" key="3">
    <source>
        <dbReference type="ARBA" id="ARBA00022723"/>
    </source>
</evidence>
<dbReference type="Gene3D" id="1.20.1440.230">
    <property type="entry name" value="NADH-ubiquinone oxidoreductase 51kDa subunit, iron-sulphur binding domain"/>
    <property type="match status" value="1"/>
</dbReference>
<evidence type="ECO:0000256" key="5">
    <source>
        <dbReference type="ARBA" id="ARBA00023014"/>
    </source>
</evidence>
<dbReference type="Gene3D" id="3.30.70.20">
    <property type="match status" value="1"/>
</dbReference>
<gene>
    <name evidence="7" type="ORF">U27_00769</name>
</gene>
<dbReference type="InterPro" id="IPR036249">
    <property type="entry name" value="Thioredoxin-like_sf"/>
</dbReference>
<evidence type="ECO:0000256" key="1">
    <source>
        <dbReference type="ARBA" id="ARBA00007523"/>
    </source>
</evidence>
<comment type="similarity">
    <text evidence="1">Belongs to the complex I 51 kDa subunit family.</text>
</comment>
<dbReference type="HOGENOM" id="CLU_014881_3_2_0"/>
<accession>A0A081C8G6</accession>
<dbReference type="PROSITE" id="PS00645">
    <property type="entry name" value="COMPLEX1_51K_2"/>
    <property type="match status" value="1"/>
</dbReference>
<dbReference type="PROSITE" id="PS51379">
    <property type="entry name" value="4FE4S_FER_2"/>
    <property type="match status" value="2"/>
</dbReference>
<dbReference type="FunFam" id="1.20.1440.230:FF:000001">
    <property type="entry name" value="Mitochondrial NADH dehydrogenase flavoprotein 1"/>
    <property type="match status" value="1"/>
</dbReference>
<keyword evidence="4" id="KW-0408">Iron</keyword>
<dbReference type="Proteomes" id="UP000030661">
    <property type="component" value="Unassembled WGS sequence"/>
</dbReference>
<dbReference type="Gene3D" id="3.40.30.10">
    <property type="entry name" value="Glutaredoxin"/>
    <property type="match status" value="1"/>
</dbReference>
<dbReference type="GO" id="GO:0008137">
    <property type="term" value="F:NADH dehydrogenase (ubiquinone) activity"/>
    <property type="evidence" value="ECO:0007669"/>
    <property type="project" value="InterPro"/>
</dbReference>
<dbReference type="InterPro" id="IPR017900">
    <property type="entry name" value="4Fe4S_Fe_S_CS"/>
</dbReference>
<dbReference type="SUPFAM" id="SSF140490">
    <property type="entry name" value="Nqo1C-terminal domain-like"/>
    <property type="match status" value="1"/>
</dbReference>
<sequence>MNRLGSSQELAQLRATFETQSSQKPIEVIISTHASCCLLRGSQAVADAFQAELARAGLTEQVNVRLTGCLGFCEIEPMVIIAPQKECESSTFASKECESSTFASNVLYQKVTPEDVRPIISDTIQQQQIIERLLYVEPLTKEKKVGKADVSFYQKQYRLVSGLNEYLNPRRIEDYIAIGGYSALAKVLDSLSPEEVIEAIKASGLRGRGGGGFPTGRKWETCRKAESEDGVRYIICNADEGDPGAYMDRSVLEGNPHSVLEGMIIASYAVGSHEGYVYVRAEYPLAVEHLNLALAQAENYGLLGHNILGSGHDFSIHVAKGAGAFVCGESTALMASLEGRVGRPRAKYVHTVERGLWNKPSCLNNVETFANVPRILEKGVDCFRQIGTEGSKGTKIFSLVGKIHNTGLVEVPMGISLREIIFELGGGIPKGKKFKAVQTGGPSGGCLPEKLLDLHVDFDELSKAGSMMGSGGMIVMDEDTCMVDVARYFLNFLKGESCGKCVPCREGVRRMLQILERICHGQGQEEDLATLEELGEYLKDSALCALGTTAANPVLSTLTYFRDEYLTHIREKYCPAGVCKDLFQFKIAPEACTGCGVCRKQCPTAAISGERKAVHIIDQATCIRCGVCYDVCRFDAIRKARL</sequence>
<evidence type="ECO:0000256" key="2">
    <source>
        <dbReference type="ARBA" id="ARBA00022485"/>
    </source>
</evidence>
<name>A0A081C8G6_VECG1</name>
<dbReference type="Gene3D" id="3.10.20.600">
    <property type="match status" value="1"/>
</dbReference>
<dbReference type="InterPro" id="IPR037225">
    <property type="entry name" value="Nuo51_FMN-bd_sf"/>
</dbReference>
<dbReference type="eggNOG" id="COG1894">
    <property type="taxonomic scope" value="Bacteria"/>
</dbReference>
<feature type="domain" description="4Fe-4S ferredoxin-type" evidence="6">
    <location>
        <begin position="613"/>
        <end position="642"/>
    </location>
</feature>
<dbReference type="FunFam" id="3.40.50.11540:FF:000001">
    <property type="entry name" value="NADH dehydrogenase [ubiquinone] flavoprotein 1, mitochondrial"/>
    <property type="match status" value="1"/>
</dbReference>
<keyword evidence="2" id="KW-0004">4Fe-4S</keyword>
<dbReference type="GO" id="GO:0046872">
    <property type="term" value="F:metal ion binding"/>
    <property type="evidence" value="ECO:0007669"/>
    <property type="project" value="UniProtKB-KW"/>
</dbReference>
<dbReference type="InterPro" id="IPR037207">
    <property type="entry name" value="Nuop51_4Fe4S-bd_sf"/>
</dbReference>
<dbReference type="Gene3D" id="3.40.50.11540">
    <property type="entry name" value="NADH-ubiquinone oxidoreductase 51kDa subunit"/>
    <property type="match status" value="1"/>
</dbReference>
<dbReference type="GO" id="GO:0051539">
    <property type="term" value="F:4 iron, 4 sulfur cluster binding"/>
    <property type="evidence" value="ECO:0007669"/>
    <property type="project" value="UniProtKB-KW"/>
</dbReference>
<keyword evidence="5" id="KW-0411">Iron-sulfur</keyword>
<evidence type="ECO:0000256" key="4">
    <source>
        <dbReference type="ARBA" id="ARBA00023004"/>
    </source>
</evidence>
<dbReference type="InterPro" id="IPR001949">
    <property type="entry name" value="NADH-UbQ_OxRdtase_51kDa_CS"/>
</dbReference>
<organism evidence="7">
    <name type="scientific">Vecturithrix granuli</name>
    <dbReference type="NCBI Taxonomy" id="1499967"/>
    <lineage>
        <taxon>Bacteria</taxon>
        <taxon>Candidatus Moduliflexota</taxon>
        <taxon>Candidatus Vecturitrichia</taxon>
        <taxon>Candidatus Vecturitrichales</taxon>
        <taxon>Candidatus Vecturitrichaceae</taxon>
        <taxon>Candidatus Vecturithrix</taxon>
    </lineage>
</organism>
<dbReference type="SMART" id="SM00928">
    <property type="entry name" value="NADH_4Fe-4S"/>
    <property type="match status" value="1"/>
</dbReference>
<dbReference type="AlphaFoldDB" id="A0A081C8G6"/>
<dbReference type="PROSITE" id="PS00198">
    <property type="entry name" value="4FE4S_FER_1"/>
    <property type="match status" value="1"/>
</dbReference>
<dbReference type="GO" id="GO:0010181">
    <property type="term" value="F:FMN binding"/>
    <property type="evidence" value="ECO:0007669"/>
    <property type="project" value="InterPro"/>
</dbReference>